<dbReference type="Proteomes" id="UP000765509">
    <property type="component" value="Unassembled WGS sequence"/>
</dbReference>
<keyword evidence="2" id="KW-1185">Reference proteome</keyword>
<sequence length="193" mass="21938">MNDSTIYTGCYSSSLTAVGKGNARLIHQKIICWTLRNSLYVPKLNTNLVALSQLASQITIELTDENFNVFLNDSTTPSFSCLTKIKVLETRVKLGARCLSTERDKLWNQRLGHLNNNETKALIPTYLASRKIFDDSHTNLHETSTDEDDVFSVWGEEFHVPLEKQTSRRIRVIGPRYQTLITGDVSEENILPY</sequence>
<accession>A0A9Q3HJF2</accession>
<evidence type="ECO:0000313" key="1">
    <source>
        <dbReference type="EMBL" id="MBW0504744.1"/>
    </source>
</evidence>
<comment type="caution">
    <text evidence="1">The sequence shown here is derived from an EMBL/GenBank/DDBJ whole genome shotgun (WGS) entry which is preliminary data.</text>
</comment>
<protein>
    <recommendedName>
        <fullName evidence="3">GAG-pre-integrase domain-containing protein</fullName>
    </recommendedName>
</protein>
<dbReference type="EMBL" id="AVOT02018107">
    <property type="protein sequence ID" value="MBW0504744.1"/>
    <property type="molecule type" value="Genomic_DNA"/>
</dbReference>
<organism evidence="1 2">
    <name type="scientific">Austropuccinia psidii MF-1</name>
    <dbReference type="NCBI Taxonomy" id="1389203"/>
    <lineage>
        <taxon>Eukaryota</taxon>
        <taxon>Fungi</taxon>
        <taxon>Dikarya</taxon>
        <taxon>Basidiomycota</taxon>
        <taxon>Pucciniomycotina</taxon>
        <taxon>Pucciniomycetes</taxon>
        <taxon>Pucciniales</taxon>
        <taxon>Sphaerophragmiaceae</taxon>
        <taxon>Austropuccinia</taxon>
    </lineage>
</organism>
<evidence type="ECO:0000313" key="2">
    <source>
        <dbReference type="Proteomes" id="UP000765509"/>
    </source>
</evidence>
<name>A0A9Q3HJF2_9BASI</name>
<dbReference type="AlphaFoldDB" id="A0A9Q3HJF2"/>
<dbReference type="OrthoDB" id="2794357at2759"/>
<gene>
    <name evidence="1" type="ORF">O181_044459</name>
</gene>
<evidence type="ECO:0008006" key="3">
    <source>
        <dbReference type="Google" id="ProtNLM"/>
    </source>
</evidence>
<reference evidence="1" key="1">
    <citation type="submission" date="2021-03" db="EMBL/GenBank/DDBJ databases">
        <title>Draft genome sequence of rust myrtle Austropuccinia psidii MF-1, a brazilian biotype.</title>
        <authorList>
            <person name="Quecine M.C."/>
            <person name="Pachon D.M.R."/>
            <person name="Bonatelli M.L."/>
            <person name="Correr F.H."/>
            <person name="Franceschini L.M."/>
            <person name="Leite T.F."/>
            <person name="Margarido G.R.A."/>
            <person name="Almeida C.A."/>
            <person name="Ferrarezi J.A."/>
            <person name="Labate C.A."/>
        </authorList>
    </citation>
    <scope>NUCLEOTIDE SEQUENCE</scope>
    <source>
        <strain evidence="1">MF-1</strain>
    </source>
</reference>
<proteinExistence type="predicted"/>